<evidence type="ECO:0000313" key="1">
    <source>
        <dbReference type="EMBL" id="GFQ73143.1"/>
    </source>
</evidence>
<dbReference type="Proteomes" id="UP000887116">
    <property type="component" value="Unassembled WGS sequence"/>
</dbReference>
<protein>
    <submittedName>
        <fullName evidence="1">Uncharacterized protein</fullName>
    </submittedName>
</protein>
<dbReference type="AlphaFoldDB" id="A0A8X6KIS0"/>
<comment type="caution">
    <text evidence="1">The sequence shown here is derived from an EMBL/GenBank/DDBJ whole genome shotgun (WGS) entry which is preliminary data.</text>
</comment>
<dbReference type="EMBL" id="BMAO01001412">
    <property type="protein sequence ID" value="GFQ73143.1"/>
    <property type="molecule type" value="Genomic_DNA"/>
</dbReference>
<evidence type="ECO:0000313" key="2">
    <source>
        <dbReference type="Proteomes" id="UP000887116"/>
    </source>
</evidence>
<gene>
    <name evidence="1" type="ORF">TNCT_175291</name>
</gene>
<sequence>MPRRPAFPTYEVIENGNQWKPLSTFCLPQKATHNNHPLRLSCLIHDASPNTETKDEPSRVHPSQCQFPISNHGMEILCAIYLGPPEEEKIYDERVSYLNATVLPNLLSRLGYCLLRLYQMEKRTSSRRNGNAARINSHVTRENIL</sequence>
<organism evidence="1 2">
    <name type="scientific">Trichonephila clavata</name>
    <name type="common">Joro spider</name>
    <name type="synonym">Nephila clavata</name>
    <dbReference type="NCBI Taxonomy" id="2740835"/>
    <lineage>
        <taxon>Eukaryota</taxon>
        <taxon>Metazoa</taxon>
        <taxon>Ecdysozoa</taxon>
        <taxon>Arthropoda</taxon>
        <taxon>Chelicerata</taxon>
        <taxon>Arachnida</taxon>
        <taxon>Araneae</taxon>
        <taxon>Araneomorphae</taxon>
        <taxon>Entelegynae</taxon>
        <taxon>Araneoidea</taxon>
        <taxon>Nephilidae</taxon>
        <taxon>Trichonephila</taxon>
    </lineage>
</organism>
<name>A0A8X6KIS0_TRICU</name>
<accession>A0A8X6KIS0</accession>
<proteinExistence type="predicted"/>
<reference evidence="1" key="1">
    <citation type="submission" date="2020-07" db="EMBL/GenBank/DDBJ databases">
        <title>Multicomponent nature underlies the extraordinary mechanical properties of spider dragline silk.</title>
        <authorList>
            <person name="Kono N."/>
            <person name="Nakamura H."/>
            <person name="Mori M."/>
            <person name="Yoshida Y."/>
            <person name="Ohtoshi R."/>
            <person name="Malay A.D."/>
            <person name="Moran D.A.P."/>
            <person name="Tomita M."/>
            <person name="Numata K."/>
            <person name="Arakawa K."/>
        </authorList>
    </citation>
    <scope>NUCLEOTIDE SEQUENCE</scope>
</reference>
<keyword evidence="2" id="KW-1185">Reference proteome</keyword>